<keyword evidence="6" id="KW-1185">Reference proteome</keyword>
<dbReference type="PANTHER" id="PTHR43866:SF4">
    <property type="entry name" value="MALONATE-SEMIALDEHYDE DEHYDROGENASE"/>
    <property type="match status" value="1"/>
</dbReference>
<keyword evidence="2" id="KW-0560">Oxidoreductase</keyword>
<dbReference type="CDD" id="cd07085">
    <property type="entry name" value="ALDH_F6_MMSDH"/>
    <property type="match status" value="1"/>
</dbReference>
<keyword evidence="3" id="KW-0520">NAD</keyword>
<reference evidence="5 6" key="1">
    <citation type="submission" date="2019-06" db="EMBL/GenBank/DDBJ databases">
        <title>Whole genome shotgun sequence of Glutamicibacter nicotianae NBRC 14234.</title>
        <authorList>
            <person name="Hosoyama A."/>
            <person name="Uohara A."/>
            <person name="Ohji S."/>
            <person name="Ichikawa N."/>
        </authorList>
    </citation>
    <scope>NUCLEOTIDE SEQUENCE [LARGE SCALE GENOMIC DNA]</scope>
    <source>
        <strain evidence="5 6">NBRC 14234</strain>
    </source>
</reference>
<comment type="caution">
    <text evidence="5">The sequence shown here is derived from an EMBL/GenBank/DDBJ whole genome shotgun (WGS) entry which is preliminary data.</text>
</comment>
<dbReference type="Gene3D" id="3.40.309.10">
    <property type="entry name" value="Aldehyde Dehydrogenase, Chain A, domain 2"/>
    <property type="match status" value="1"/>
</dbReference>
<evidence type="ECO:0000256" key="3">
    <source>
        <dbReference type="ARBA" id="ARBA00023027"/>
    </source>
</evidence>
<name>A0ABQ0RPB8_GLUNI</name>
<dbReference type="RefSeq" id="WP_066141190.1">
    <property type="nucleotide sequence ID" value="NZ_BAAAWM010000001.1"/>
</dbReference>
<dbReference type="Proteomes" id="UP000316242">
    <property type="component" value="Unassembled WGS sequence"/>
</dbReference>
<organism evidence="5 6">
    <name type="scientific">Glutamicibacter nicotianae</name>
    <name type="common">Arthrobacter nicotianae</name>
    <dbReference type="NCBI Taxonomy" id="37929"/>
    <lineage>
        <taxon>Bacteria</taxon>
        <taxon>Bacillati</taxon>
        <taxon>Actinomycetota</taxon>
        <taxon>Actinomycetes</taxon>
        <taxon>Micrococcales</taxon>
        <taxon>Micrococcaceae</taxon>
        <taxon>Glutamicibacter</taxon>
    </lineage>
</organism>
<evidence type="ECO:0000259" key="4">
    <source>
        <dbReference type="Pfam" id="PF00171"/>
    </source>
</evidence>
<dbReference type="EC" id="1.2.1.27" evidence="1"/>
<dbReference type="InterPro" id="IPR016162">
    <property type="entry name" value="Ald_DH_N"/>
</dbReference>
<dbReference type="InterPro" id="IPR015590">
    <property type="entry name" value="Aldehyde_DH_dom"/>
</dbReference>
<feature type="domain" description="Aldehyde dehydrogenase" evidence="4">
    <location>
        <begin position="21"/>
        <end position="479"/>
    </location>
</feature>
<sequence length="500" mass="53158">MTATLTDTLQHWINNTSYSADDRTGKVYNPATGEVSRHVALASKATTEHAIAAAADAFPGWRDTSLARRTAIMFNFRQLLAERKGELAAIITAEHGKVLDDALGEVARGLEVVELCCNAPYLLKGEFSQNASTGIDVQSLRQPVGVSAIISPFNFPAMVPLWFFPVAIAAGNTVVLKPSEKDPSAANWLAELFTEAGLPEGVLNVVHGDKEAVDTLLTDPRVNSVSFVGSTPIAQYVYSTGTAHNKRVQAFGGAKNHMLVLPDADLDLAADMAVNAGFGAAGERCMAISVVVALDTIADELVAKIAERAKTLRVGDGTRGCDMGPLITGEHKAKVAGYIDAGVAAGAELVLDGRTGTVDADGEGFFLHPTMFDKVGTDMSIYTEEIFGPVLSVVRVDSFNEGIELINSSPYGNGTAIFTNDGGAARRFEDEIQVGMVGVNVPIPVPVGYHSFGGWKASLFGDQHAYGPEGFKFFTRNKVITKRWLDPSHGGINLGFPQND</sequence>
<dbReference type="PROSITE" id="PS00070">
    <property type="entry name" value="ALDEHYDE_DEHYDR_CYS"/>
    <property type="match status" value="1"/>
</dbReference>
<protein>
    <recommendedName>
        <fullName evidence="1">methylmalonate-semialdehyde dehydrogenase (CoA acylating)</fullName>
        <ecNumber evidence="1">1.2.1.27</ecNumber>
    </recommendedName>
</protein>
<dbReference type="InterPro" id="IPR016163">
    <property type="entry name" value="Ald_DH_C"/>
</dbReference>
<dbReference type="InterPro" id="IPR010061">
    <property type="entry name" value="MeMal-semiAld_DH"/>
</dbReference>
<evidence type="ECO:0000256" key="1">
    <source>
        <dbReference type="ARBA" id="ARBA00013048"/>
    </source>
</evidence>
<dbReference type="InterPro" id="IPR016161">
    <property type="entry name" value="Ald_DH/histidinol_DH"/>
</dbReference>
<dbReference type="EMBL" id="BJNE01000012">
    <property type="protein sequence ID" value="GEC13365.1"/>
    <property type="molecule type" value="Genomic_DNA"/>
</dbReference>
<proteinExistence type="predicted"/>
<evidence type="ECO:0000313" key="5">
    <source>
        <dbReference type="EMBL" id="GEC13365.1"/>
    </source>
</evidence>
<dbReference type="Pfam" id="PF00171">
    <property type="entry name" value="Aldedh"/>
    <property type="match status" value="1"/>
</dbReference>
<evidence type="ECO:0000256" key="2">
    <source>
        <dbReference type="ARBA" id="ARBA00023002"/>
    </source>
</evidence>
<gene>
    <name evidence="5" type="primary">mmsA</name>
    <name evidence="5" type="ORF">ANI01nite_25680</name>
</gene>
<dbReference type="Gene3D" id="3.40.605.10">
    <property type="entry name" value="Aldehyde Dehydrogenase, Chain A, domain 1"/>
    <property type="match status" value="1"/>
</dbReference>
<dbReference type="SUPFAM" id="SSF53720">
    <property type="entry name" value="ALDH-like"/>
    <property type="match status" value="1"/>
</dbReference>
<dbReference type="NCBIfam" id="TIGR01722">
    <property type="entry name" value="MMSDH"/>
    <property type="match status" value="1"/>
</dbReference>
<dbReference type="InterPro" id="IPR016160">
    <property type="entry name" value="Ald_DH_CS_CYS"/>
</dbReference>
<evidence type="ECO:0000313" key="6">
    <source>
        <dbReference type="Proteomes" id="UP000316242"/>
    </source>
</evidence>
<dbReference type="PANTHER" id="PTHR43866">
    <property type="entry name" value="MALONATE-SEMIALDEHYDE DEHYDROGENASE"/>
    <property type="match status" value="1"/>
</dbReference>
<accession>A0ABQ0RPB8</accession>